<dbReference type="Pfam" id="PF07386">
    <property type="entry name" value="DUF1499"/>
    <property type="match status" value="1"/>
</dbReference>
<gene>
    <name evidence="1" type="ORF">HJG54_10595</name>
</gene>
<reference evidence="1" key="1">
    <citation type="submission" date="2020-05" db="EMBL/GenBank/DDBJ databases">
        <authorList>
            <person name="Zhu T."/>
            <person name="Keshari N."/>
            <person name="Lu X."/>
        </authorList>
    </citation>
    <scope>NUCLEOTIDE SEQUENCE</scope>
    <source>
        <strain evidence="1">NK1-12</strain>
    </source>
</reference>
<dbReference type="AlphaFoldDB" id="A0AA96WDK8"/>
<organism evidence="1">
    <name type="scientific">Leptolyngbya sp. NK1-12</name>
    <dbReference type="NCBI Taxonomy" id="2547451"/>
    <lineage>
        <taxon>Bacteria</taxon>
        <taxon>Bacillati</taxon>
        <taxon>Cyanobacteriota</taxon>
        <taxon>Cyanophyceae</taxon>
        <taxon>Leptolyngbyales</taxon>
        <taxon>Leptolyngbyaceae</taxon>
        <taxon>Leptolyngbya group</taxon>
        <taxon>Leptolyngbya</taxon>
    </lineage>
</organism>
<protein>
    <submittedName>
        <fullName evidence="1">DUF1499 domain-containing protein</fullName>
    </submittedName>
</protein>
<dbReference type="EMBL" id="CP053586">
    <property type="protein sequence ID" value="WNZ23254.1"/>
    <property type="molecule type" value="Genomic_DNA"/>
</dbReference>
<accession>A0AA96WDK8</accession>
<proteinExistence type="predicted"/>
<dbReference type="InterPro" id="IPR010865">
    <property type="entry name" value="DUF1499"/>
</dbReference>
<evidence type="ECO:0000313" key="1">
    <source>
        <dbReference type="EMBL" id="WNZ23254.1"/>
    </source>
</evidence>
<name>A0AA96WDK8_9CYAN</name>
<sequence length="207" mass="22011">MLKSGQSTVRSSFKPSVKSKWLFFVAFVLSGLCWFGAAPASARPLVTAIPATGLTAPSSTAPTAEILMASKPLFSFSGKRPDNLGVKAGKLAACPNTPNCVSSQAPAGDTEHQISPLTYQSSPSDAMAKLKSVIAGIERTQIITETGDYLYVEFTTALMGFVDDVEFYFDPSTPGQIQVRSASRLGQSDLGVNRKRIEEIRAKLAAS</sequence>
<dbReference type="PANTHER" id="PTHR34801:SF6">
    <property type="entry name" value="SLL1620 PROTEIN"/>
    <property type="match status" value="1"/>
</dbReference>
<dbReference type="PANTHER" id="PTHR34801">
    <property type="entry name" value="EXPRESSED PROTEIN"/>
    <property type="match status" value="1"/>
</dbReference>